<name>A0A177T5T0_9BASI</name>
<accession>A0A177T5T0</accession>
<gene>
    <name evidence="2" type="ORF">A4X13_0g8538</name>
</gene>
<dbReference type="OrthoDB" id="10436222at2759"/>
<feature type="compositionally biased region" description="Basic and acidic residues" evidence="1">
    <location>
        <begin position="343"/>
        <end position="359"/>
    </location>
</feature>
<feature type="region of interest" description="Disordered" evidence="1">
    <location>
        <begin position="277"/>
        <end position="359"/>
    </location>
</feature>
<evidence type="ECO:0000313" key="2">
    <source>
        <dbReference type="EMBL" id="KAE8238049.1"/>
    </source>
</evidence>
<keyword evidence="3" id="KW-1185">Reference proteome</keyword>
<dbReference type="AlphaFoldDB" id="A0A177T5T0"/>
<dbReference type="Proteomes" id="UP000077521">
    <property type="component" value="Unassembled WGS sequence"/>
</dbReference>
<protein>
    <submittedName>
        <fullName evidence="2">Uncharacterized protein</fullName>
    </submittedName>
</protein>
<organism evidence="2 3">
    <name type="scientific">Tilletia indica</name>
    <dbReference type="NCBI Taxonomy" id="43049"/>
    <lineage>
        <taxon>Eukaryota</taxon>
        <taxon>Fungi</taxon>
        <taxon>Dikarya</taxon>
        <taxon>Basidiomycota</taxon>
        <taxon>Ustilaginomycotina</taxon>
        <taxon>Exobasidiomycetes</taxon>
        <taxon>Tilletiales</taxon>
        <taxon>Tilletiaceae</taxon>
        <taxon>Tilletia</taxon>
    </lineage>
</organism>
<dbReference type="EMBL" id="LWDF02001544">
    <property type="protein sequence ID" value="KAE8238049.1"/>
    <property type="molecule type" value="Genomic_DNA"/>
</dbReference>
<evidence type="ECO:0000256" key="1">
    <source>
        <dbReference type="SAM" id="MobiDB-lite"/>
    </source>
</evidence>
<evidence type="ECO:0000313" key="3">
    <source>
        <dbReference type="Proteomes" id="UP000077521"/>
    </source>
</evidence>
<reference evidence="2" key="1">
    <citation type="submission" date="2016-04" db="EMBL/GenBank/DDBJ databases">
        <authorList>
            <person name="Nguyen H.D."/>
            <person name="Samba Siva P."/>
            <person name="Cullis J."/>
            <person name="Levesque C.A."/>
            <person name="Hambleton S."/>
        </authorList>
    </citation>
    <scope>NUCLEOTIDE SEQUENCE</scope>
    <source>
        <strain evidence="2">DAOMC 236416</strain>
    </source>
</reference>
<proteinExistence type="predicted"/>
<comment type="caution">
    <text evidence="2">The sequence shown here is derived from an EMBL/GenBank/DDBJ whole genome shotgun (WGS) entry which is preliminary data.</text>
</comment>
<sequence>MAEVDNIDQRIADAVARAMEQRQDREELIARTAAAAAIAAAENKETVKKSSAERSKTMSFFHDPTKAERAVFPWPGAALRIPKDLVELARHGQQPPLIWLTVEGISEATSQHRKPLTFPLDRKGLEQVTAAKAKDQFLPRGPFDQAMQALVALWTAVGPTPGEDQISQAQLLGDMHASIIARATDEHWPIWRSYALRVLEWIWEDRTANEGIGLDITKIDSTLLQEAERKCKQPPGHADDFTRASDTLLAQLIRAEGAQAAELGKKMDELHQRLAFGSPLPSADEPKCPTCGHELKDVTVPSTPATPATPAKRKEREFDSPPFRAASLPPYSRDSGATTPRGPRGDRSHARAHEGTAQRERTAQFCSTCLQVVSGHDFRSCRTPFGRGLEDTPRGWRRIGEQLPFCHRYNCGMECIVPGKCTYGHYCSACDKPGCRAKSHVVPRH</sequence>
<reference evidence="2" key="2">
    <citation type="journal article" date="2019" name="IMA Fungus">
        <title>Genome sequencing and comparison of five Tilletia species to identify candidate genes for the detection of regulated species infecting wheat.</title>
        <authorList>
            <person name="Nguyen H.D.T."/>
            <person name="Sultana T."/>
            <person name="Kesanakurti P."/>
            <person name="Hambleton S."/>
        </authorList>
    </citation>
    <scope>NUCLEOTIDE SEQUENCE</scope>
    <source>
        <strain evidence="2">DAOMC 236416</strain>
    </source>
</reference>